<feature type="region of interest" description="Disordered" evidence="1">
    <location>
        <begin position="153"/>
        <end position="207"/>
    </location>
</feature>
<comment type="caution">
    <text evidence="3">The sequence shown here is derived from an EMBL/GenBank/DDBJ whole genome shotgun (WGS) entry which is preliminary data.</text>
</comment>
<dbReference type="Proteomes" id="UP000186922">
    <property type="component" value="Unassembled WGS sequence"/>
</dbReference>
<proteinExistence type="predicted"/>
<feature type="region of interest" description="Disordered" evidence="1">
    <location>
        <begin position="803"/>
        <end position="823"/>
    </location>
</feature>
<evidence type="ECO:0000313" key="4">
    <source>
        <dbReference type="Proteomes" id="UP000186922"/>
    </source>
</evidence>
<organism evidence="3 4">
    <name type="scientific">Ramazzottius varieornatus</name>
    <name type="common">Water bear</name>
    <name type="synonym">Tardigrade</name>
    <dbReference type="NCBI Taxonomy" id="947166"/>
    <lineage>
        <taxon>Eukaryota</taxon>
        <taxon>Metazoa</taxon>
        <taxon>Ecdysozoa</taxon>
        <taxon>Tardigrada</taxon>
        <taxon>Eutardigrada</taxon>
        <taxon>Parachela</taxon>
        <taxon>Hypsibioidea</taxon>
        <taxon>Ramazzottiidae</taxon>
        <taxon>Ramazzottius</taxon>
    </lineage>
</organism>
<keyword evidence="4" id="KW-1185">Reference proteome</keyword>
<feature type="compositionally biased region" description="Basic and acidic residues" evidence="1">
    <location>
        <begin position="565"/>
        <end position="578"/>
    </location>
</feature>
<dbReference type="InterPro" id="IPR053033">
    <property type="entry name" value="Androglobin-like"/>
</dbReference>
<dbReference type="Pfam" id="PF22069">
    <property type="entry name" value="Androglobin_IV"/>
    <property type="match status" value="1"/>
</dbReference>
<evidence type="ECO:0000259" key="2">
    <source>
        <dbReference type="Pfam" id="PF22069"/>
    </source>
</evidence>
<dbReference type="PANTHER" id="PTHR46298:SF1">
    <property type="entry name" value="ANDROGLOBIN"/>
    <property type="match status" value="1"/>
</dbReference>
<reference evidence="3 4" key="1">
    <citation type="journal article" date="2016" name="Nat. Commun.">
        <title>Extremotolerant tardigrade genome and improved radiotolerance of human cultured cells by tardigrade-unique protein.</title>
        <authorList>
            <person name="Hashimoto T."/>
            <person name="Horikawa D.D."/>
            <person name="Saito Y."/>
            <person name="Kuwahara H."/>
            <person name="Kozuka-Hata H."/>
            <person name="Shin-I T."/>
            <person name="Minakuchi Y."/>
            <person name="Ohishi K."/>
            <person name="Motoyama A."/>
            <person name="Aizu T."/>
            <person name="Enomoto A."/>
            <person name="Kondo K."/>
            <person name="Tanaka S."/>
            <person name="Hara Y."/>
            <person name="Koshikawa S."/>
            <person name="Sagara H."/>
            <person name="Miura T."/>
            <person name="Yokobori S."/>
            <person name="Miyagawa K."/>
            <person name="Suzuki Y."/>
            <person name="Kubo T."/>
            <person name="Oyama M."/>
            <person name="Kohara Y."/>
            <person name="Fujiyama A."/>
            <person name="Arakawa K."/>
            <person name="Katayama T."/>
            <person name="Toyoda A."/>
            <person name="Kunieda T."/>
        </authorList>
    </citation>
    <scope>NUCLEOTIDE SEQUENCE [LARGE SCALE GENOMIC DNA]</scope>
    <source>
        <strain evidence="3 4">YOKOZUNA-1</strain>
    </source>
</reference>
<dbReference type="PANTHER" id="PTHR46298">
    <property type="entry name" value="ANDROGLOBIN"/>
    <property type="match status" value="1"/>
</dbReference>
<gene>
    <name evidence="3" type="primary">RvY_00701-1</name>
    <name evidence="3" type="synonym">RvY_00701.1</name>
    <name evidence="3" type="ORF">RvY_00701</name>
</gene>
<feature type="domain" description="Androglobin" evidence="2">
    <location>
        <begin position="295"/>
        <end position="397"/>
    </location>
</feature>
<feature type="region of interest" description="Disordered" evidence="1">
    <location>
        <begin position="541"/>
        <end position="597"/>
    </location>
</feature>
<accession>A0A1D1UHQ4</accession>
<name>A0A1D1UHQ4_RAMVA</name>
<feature type="compositionally biased region" description="Basic and acidic residues" evidence="1">
    <location>
        <begin position="588"/>
        <end position="597"/>
    </location>
</feature>
<dbReference type="AlphaFoldDB" id="A0A1D1UHQ4"/>
<evidence type="ECO:0000256" key="1">
    <source>
        <dbReference type="SAM" id="MobiDB-lite"/>
    </source>
</evidence>
<dbReference type="STRING" id="947166.A0A1D1UHQ4"/>
<dbReference type="EMBL" id="BDGG01000001">
    <property type="protein sequence ID" value="GAU87915.1"/>
    <property type="molecule type" value="Genomic_DNA"/>
</dbReference>
<feature type="compositionally biased region" description="Basic and acidic residues" evidence="1">
    <location>
        <begin position="188"/>
        <end position="205"/>
    </location>
</feature>
<evidence type="ECO:0000313" key="3">
    <source>
        <dbReference type="EMBL" id="GAU87915.1"/>
    </source>
</evidence>
<sequence>MSYHGICYVLCHKKTTSQTVCLQLLGSDSYQYSALARKSLIPLLRWWKLNGTVTFTHPPHRDVISVLGLEEDACDKQTRRIFSDAMLHAIYTAIQVCLKEFCTAKIVFVLRVFLGDVITKNPLNLTTAQLAKKDSRVITIPPTPTKAELHYIAKPVEGPPLGKRGKKGGGAETALPSARNKQLNPDNAAKEPAKKEPAKKAREPTEPAINLQQAKGFVYFQLYFQVAKSSHIREARMSGSKRKEQVLRTAQELLDAMLKNEYFFANCFLRTLCRNLPESWLDLKFFYSQEKRFIFKEYSGNFPELPPHTWKLFFRDTFFINEPMAIAFKLTTNVTPCRLSVVDNDTGEVCPTALSHPLPHFYEKNNNGYSVVAEAKAGTVAWRATSWSLKIIEALDPFKHEVTQSDTLLVKFNSPSPATNFLTKELTDYFLPDTSENPTIASIAIKVKGPQSLATICFTTSNSDCLFVLTIFIDGNPIRKEYGRGTAVVPVYPFKAGPGMSEQYQIRVECLEDSWPLDGADWKFIYGEKLKRLAVEYGRDSPVPVQSISPPTKEKGGKKNIKSTSARDKGDKSDKETVEPTSAPSSARKKEEKENASIKTPKEIFDINRPHWNIKLLVDITDTEFEIKRDTEAEENFKAELATAMAVDAGILQRGKEQREDFLKKAANVGFLTPDLPEFPGWVDGSARLRWPAPITRCPLSFDVAGLVAPSGGDGPTGEIDLFVHQNRMAKMCREYEEALANRSAFVKAERTERDQFIRKQDEFLRKLIDTAVGNRRKYVEQREVFKKEFDDVALEEQRRLVAAQASSPVPKADEKHKKAKKG</sequence>
<protein>
    <recommendedName>
        <fullName evidence="2">Androglobin domain-containing protein</fullName>
    </recommendedName>
</protein>
<dbReference type="OrthoDB" id="9374162at2759"/>
<dbReference type="InterPro" id="IPR054094">
    <property type="entry name" value="Androglobin_IV"/>
</dbReference>